<evidence type="ECO:0000313" key="7">
    <source>
        <dbReference type="Proteomes" id="UP000887575"/>
    </source>
</evidence>
<sequence length="230" mass="25345">MDPENRQRGRLRTMRTSLGHLSRVDGSSIFQAGMTQVWASISGPGNAPSNFLEPDRIAFDVQFTTNFDQQKNEIVDAFIERVLEKVVECDLHPHTALTVSAQVLQEDGSMISAALNAISLALLDSAVSCNSVMCGVQLSKDQDGRLHLDPKRKEETGDFIVFACKATREAGATTISSLKFGTWNDELSKAAEEMALAAASEIFGFFREAFQRQYRNDIFSKLADLSLTES</sequence>
<dbReference type="Pfam" id="PF01138">
    <property type="entry name" value="RNase_PH"/>
    <property type="match status" value="1"/>
</dbReference>
<dbReference type="PANTHER" id="PTHR11953:SF1">
    <property type="entry name" value="EXOSOME COMPLEX COMPONENT RRP46"/>
    <property type="match status" value="1"/>
</dbReference>
<evidence type="ECO:0000256" key="3">
    <source>
        <dbReference type="ARBA" id="ARBA00022552"/>
    </source>
</evidence>
<keyword evidence="7" id="KW-1185">Reference proteome</keyword>
<proteinExistence type="inferred from homology"/>
<keyword evidence="5" id="KW-0539">Nucleus</keyword>
<evidence type="ECO:0000256" key="5">
    <source>
        <dbReference type="ARBA" id="ARBA00023242"/>
    </source>
</evidence>
<dbReference type="InterPro" id="IPR020568">
    <property type="entry name" value="Ribosomal_Su5_D2-typ_SF"/>
</dbReference>
<dbReference type="GO" id="GO:0000177">
    <property type="term" value="C:cytoplasmic exosome (RNase complex)"/>
    <property type="evidence" value="ECO:0007669"/>
    <property type="project" value="TreeGrafter"/>
</dbReference>
<evidence type="ECO:0000313" key="8">
    <source>
        <dbReference type="WBParaSite" id="MBELARI_LOCUS6982"/>
    </source>
</evidence>
<evidence type="ECO:0000256" key="1">
    <source>
        <dbReference type="ARBA" id="ARBA00004123"/>
    </source>
</evidence>
<dbReference type="PANTHER" id="PTHR11953">
    <property type="entry name" value="EXOSOME COMPLEX COMPONENT"/>
    <property type="match status" value="1"/>
</dbReference>
<dbReference type="GO" id="GO:0000176">
    <property type="term" value="C:nuclear exosome (RNase complex)"/>
    <property type="evidence" value="ECO:0007669"/>
    <property type="project" value="TreeGrafter"/>
</dbReference>
<feature type="domain" description="Exoribonuclease phosphorolytic" evidence="6">
    <location>
        <begin position="11"/>
        <end position="127"/>
    </location>
</feature>
<keyword evidence="4" id="KW-0271">Exosome</keyword>
<dbReference type="WBParaSite" id="MBELARI_LOCUS6982">
    <property type="protein sequence ID" value="MBELARI_LOCUS6982"/>
    <property type="gene ID" value="MBELARI_LOCUS6982"/>
</dbReference>
<comment type="similarity">
    <text evidence="2">Belongs to the RNase PH family.</text>
</comment>
<dbReference type="GO" id="GO:0003723">
    <property type="term" value="F:RNA binding"/>
    <property type="evidence" value="ECO:0007669"/>
    <property type="project" value="TreeGrafter"/>
</dbReference>
<dbReference type="GO" id="GO:0016075">
    <property type="term" value="P:rRNA catabolic process"/>
    <property type="evidence" value="ECO:0007669"/>
    <property type="project" value="TreeGrafter"/>
</dbReference>
<evidence type="ECO:0000256" key="4">
    <source>
        <dbReference type="ARBA" id="ARBA00022835"/>
    </source>
</evidence>
<name>A0AAF3JAR1_9BILA</name>
<dbReference type="GO" id="GO:0071051">
    <property type="term" value="P:poly(A)-dependent snoRNA 3'-end processing"/>
    <property type="evidence" value="ECO:0007669"/>
    <property type="project" value="TreeGrafter"/>
</dbReference>
<evidence type="ECO:0000259" key="6">
    <source>
        <dbReference type="Pfam" id="PF01138"/>
    </source>
</evidence>
<dbReference type="InterPro" id="IPR050080">
    <property type="entry name" value="RNase_PH"/>
</dbReference>
<dbReference type="Gene3D" id="3.30.230.70">
    <property type="entry name" value="GHMP Kinase, N-terminal domain"/>
    <property type="match status" value="1"/>
</dbReference>
<protein>
    <submittedName>
        <fullName evidence="8">Exoribonuclease phosphorolytic domain-containing protein</fullName>
    </submittedName>
</protein>
<dbReference type="Proteomes" id="UP000887575">
    <property type="component" value="Unassembled WGS sequence"/>
</dbReference>
<dbReference type="AlphaFoldDB" id="A0AAF3JAR1"/>
<evidence type="ECO:0000256" key="2">
    <source>
        <dbReference type="ARBA" id="ARBA00006678"/>
    </source>
</evidence>
<accession>A0AAF3JAR1</accession>
<dbReference type="SUPFAM" id="SSF54211">
    <property type="entry name" value="Ribosomal protein S5 domain 2-like"/>
    <property type="match status" value="1"/>
</dbReference>
<dbReference type="GO" id="GO:0071028">
    <property type="term" value="P:nuclear mRNA surveillance"/>
    <property type="evidence" value="ECO:0007669"/>
    <property type="project" value="TreeGrafter"/>
</dbReference>
<organism evidence="7 8">
    <name type="scientific">Mesorhabditis belari</name>
    <dbReference type="NCBI Taxonomy" id="2138241"/>
    <lineage>
        <taxon>Eukaryota</taxon>
        <taxon>Metazoa</taxon>
        <taxon>Ecdysozoa</taxon>
        <taxon>Nematoda</taxon>
        <taxon>Chromadorea</taxon>
        <taxon>Rhabditida</taxon>
        <taxon>Rhabditina</taxon>
        <taxon>Rhabditomorpha</taxon>
        <taxon>Rhabditoidea</taxon>
        <taxon>Rhabditidae</taxon>
        <taxon>Mesorhabditinae</taxon>
        <taxon>Mesorhabditis</taxon>
    </lineage>
</organism>
<dbReference type="InterPro" id="IPR027408">
    <property type="entry name" value="PNPase/RNase_PH_dom_sf"/>
</dbReference>
<reference evidence="8" key="1">
    <citation type="submission" date="2024-02" db="UniProtKB">
        <authorList>
            <consortium name="WormBaseParasite"/>
        </authorList>
    </citation>
    <scope>IDENTIFICATION</scope>
</reference>
<dbReference type="GO" id="GO:0005730">
    <property type="term" value="C:nucleolus"/>
    <property type="evidence" value="ECO:0007669"/>
    <property type="project" value="TreeGrafter"/>
</dbReference>
<dbReference type="GO" id="GO:0006364">
    <property type="term" value="P:rRNA processing"/>
    <property type="evidence" value="ECO:0007669"/>
    <property type="project" value="UniProtKB-KW"/>
</dbReference>
<keyword evidence="3" id="KW-0698">rRNA processing</keyword>
<comment type="subcellular location">
    <subcellularLocation>
        <location evidence="1">Nucleus</location>
    </subcellularLocation>
</comment>
<dbReference type="GO" id="GO:0034475">
    <property type="term" value="P:U4 snRNA 3'-end processing"/>
    <property type="evidence" value="ECO:0007669"/>
    <property type="project" value="TreeGrafter"/>
</dbReference>
<dbReference type="InterPro" id="IPR001247">
    <property type="entry name" value="ExoRNase_PH_dom1"/>
</dbReference>